<feature type="compositionally biased region" description="Pro residues" evidence="2">
    <location>
        <begin position="697"/>
        <end position="756"/>
    </location>
</feature>
<dbReference type="InterPro" id="IPR056771">
    <property type="entry name" value="FH3_FHOD1-3-like"/>
</dbReference>
<dbReference type="SUPFAM" id="SSF48371">
    <property type="entry name" value="ARM repeat"/>
    <property type="match status" value="1"/>
</dbReference>
<keyword evidence="1" id="KW-0009">Actin-binding</keyword>
<feature type="region of interest" description="Disordered" evidence="2">
    <location>
        <begin position="325"/>
        <end position="763"/>
    </location>
</feature>
<feature type="domain" description="GBD/FH3" evidence="3">
    <location>
        <begin position="40"/>
        <end position="421"/>
    </location>
</feature>
<dbReference type="SUPFAM" id="SSF101447">
    <property type="entry name" value="Formin homology 2 domain (FH2 domain)"/>
    <property type="match status" value="1"/>
</dbReference>
<evidence type="ECO:0000256" key="1">
    <source>
        <dbReference type="ARBA" id="ARBA00023203"/>
    </source>
</evidence>
<dbReference type="InterPro" id="IPR011989">
    <property type="entry name" value="ARM-like"/>
</dbReference>
<dbReference type="Pfam" id="PF24959">
    <property type="entry name" value="FH3_FHOD1-3"/>
    <property type="match status" value="1"/>
</dbReference>
<dbReference type="Gene3D" id="1.25.10.10">
    <property type="entry name" value="Leucine-rich Repeat Variant"/>
    <property type="match status" value="1"/>
</dbReference>
<dbReference type="RefSeq" id="XP_066929244.1">
    <property type="nucleotide sequence ID" value="XM_067073143.1"/>
</dbReference>
<dbReference type="Pfam" id="PF02181">
    <property type="entry name" value="FH2"/>
    <property type="match status" value="1"/>
</dbReference>
<dbReference type="InterPro" id="IPR041387">
    <property type="entry name" value="FHOD1_GBD_N"/>
</dbReference>
<feature type="compositionally biased region" description="Basic and acidic residues" evidence="2">
    <location>
        <begin position="638"/>
        <end position="655"/>
    </location>
</feature>
<feature type="region of interest" description="Disordered" evidence="2">
    <location>
        <begin position="1245"/>
        <end position="1293"/>
    </location>
</feature>
<feature type="region of interest" description="Disordered" evidence="2">
    <location>
        <begin position="1206"/>
        <end position="1225"/>
    </location>
</feature>
<feature type="compositionally biased region" description="Basic and acidic residues" evidence="2">
    <location>
        <begin position="515"/>
        <end position="528"/>
    </location>
</feature>
<name>A0A7M5V8B0_9CNID</name>
<dbReference type="SMART" id="SM00498">
    <property type="entry name" value="FH2"/>
    <property type="match status" value="1"/>
</dbReference>
<accession>A0A7M5V8B0</accession>
<feature type="compositionally biased region" description="Basic and acidic residues" evidence="2">
    <location>
        <begin position="343"/>
        <end position="352"/>
    </location>
</feature>
<evidence type="ECO:0000259" key="4">
    <source>
        <dbReference type="PROSITE" id="PS51444"/>
    </source>
</evidence>
<dbReference type="GO" id="GO:0030866">
    <property type="term" value="P:cortical actin cytoskeleton organization"/>
    <property type="evidence" value="ECO:0007669"/>
    <property type="project" value="TreeGrafter"/>
</dbReference>
<dbReference type="Gene3D" id="1.20.58.2220">
    <property type="entry name" value="Formin, FH2 domain"/>
    <property type="match status" value="1"/>
</dbReference>
<keyword evidence="6" id="KW-1185">Reference proteome</keyword>
<feature type="compositionally biased region" description="Basic and acidic residues" evidence="2">
    <location>
        <begin position="540"/>
        <end position="552"/>
    </location>
</feature>
<dbReference type="Pfam" id="PF18382">
    <property type="entry name" value="Formin_GBD_N"/>
    <property type="match status" value="1"/>
</dbReference>
<dbReference type="GO" id="GO:0005737">
    <property type="term" value="C:cytoplasm"/>
    <property type="evidence" value="ECO:0007669"/>
    <property type="project" value="TreeGrafter"/>
</dbReference>
<dbReference type="PANTHER" id="PTHR45920">
    <property type="entry name" value="FORMIN HOMOLOGY 2 DOMAIN CONTAINING, ISOFORM I"/>
    <property type="match status" value="1"/>
</dbReference>
<dbReference type="InterPro" id="IPR042201">
    <property type="entry name" value="FH2_Formin_sf"/>
</dbReference>
<feature type="compositionally biased region" description="Basic and acidic residues" evidence="2">
    <location>
        <begin position="454"/>
        <end position="482"/>
    </location>
</feature>
<evidence type="ECO:0000313" key="6">
    <source>
        <dbReference type="Proteomes" id="UP000594262"/>
    </source>
</evidence>
<dbReference type="GO" id="GO:0005856">
    <property type="term" value="C:cytoskeleton"/>
    <property type="evidence" value="ECO:0007669"/>
    <property type="project" value="TreeGrafter"/>
</dbReference>
<protein>
    <recommendedName>
        <fullName evidence="7">FH1/FH2 domain-containing protein 3</fullName>
    </recommendedName>
</protein>
<evidence type="ECO:0000256" key="2">
    <source>
        <dbReference type="SAM" id="MobiDB-lite"/>
    </source>
</evidence>
<sequence length="1293" mass="145435">MAFDCKVQYLDDTDPFNSTSFPEPSRPPAYSFRDGVPVCTQLPAVHRLLSAPHNLDDCALQLSHNLNYLDLELSIDEQDDLLEGFKDNRKNTIILRTQLSVRVHNIIAKLLTASGRDLRRALFSLKQIFQDDKDLVHEFVTNDGLSCLITVGTDADQNYQNYILRAIGQIMLYVDGMNGVIEHNETIQWLYSLLSSKYRLVQKTSLKLLLVFVEYTENNAYLVWQAALTIDESRGSMGMRGIVEILNAEQDANTDEDLLVYALTLVNKVLYALPDQNQFYDVVDSLEEQNMETIMEALLKRTPRNGELVEQCNIYELSLKSEDGDDFDISSLQAPAGIRMGRRSTEHTVEGRRKSRRASSAKTGSSSPLATSKLAQDDSNESTESESGGRRRPMRQNRGRGRERLTEEEEEDIQKVKTTMGHIDKEMPSRPVHMQNGHATTGARRGNSAELVQPEEKGGRLRMKEAFDVEEDKKLPLRERLAQRNRQKTQTQSSVESPSSSTHTLPKINTEEDVGDRKPSESGGENRRMRLRMMYGSSTDKTDQEMADDMKKMNLSQSIADRKAASEQTKITEKDDKPKEDLNKLSGNIKDQKEKIKKEKETKDGEKKEEKTGFLSKVKNVIGGGSSKASDPPAPPKNENKNQRSAEDLELEARVLRSRPLVINEYDFKDLTADDDYETLVPPVKGPPVGRSMVDGIPPPPPPPPGFGGGPPPPPPGFGPPPPPGGMPPPPPPPGGMPPPPPPPPGGGMPPPPPPMGGGLAKTSNNRKYVRLFWQEIKQIGLPQPIDKTIWNEVKPLDVDTKKLEHLFENRVKQTMKRAESVDKLAKKEITVLDLKRAQAINIVLTKLPPIRVMKQAILDMDQAVVDREGIEKIMTMVPTDEERTKLQEAQMQSPDTPFAHAESFLMSLSSVSELSARLNLWMFKVDYDNLEKEIGEALSDLKLLCSEIRKSDTFRKILGLLLSIGNFLNGVNIKGFSIQYLEKVPEVKDTVHKQSLLFHICNMMMEKYPESTDLYSEFGAVCRASRCDYDSITSQLKKLDDMCKKSWEYLRLIAKHDSSSPLKQKLTDFLSDAGERIAILRVVHRRVNNRFMKLLLFLGMKMKQAQDTKPHIFSKTISEFALEYRTIRQRVLETKKRKENMKKRTKTRGKLITESENFSGATTAVPVSDKKSASKTEEDTMDALQKAIAGDAGLSPAKTRTRKKINNNHINDPSKLTAPIPGGNLSSYDTDDQTDQMMDMLVKNATSTEKRTRIRKNRKKDSTSTRKSARRTRTLKNGLTPEELEALQANIN</sequence>
<dbReference type="PANTHER" id="PTHR45920:SF4">
    <property type="entry name" value="FORMIN HOMOLOGY 2 DOMAIN CONTAINING, ISOFORM I"/>
    <property type="match status" value="1"/>
</dbReference>
<evidence type="ECO:0008006" key="7">
    <source>
        <dbReference type="Google" id="ProtNLM"/>
    </source>
</evidence>
<dbReference type="PROSITE" id="PS51232">
    <property type="entry name" value="GBD_FH3"/>
    <property type="match status" value="1"/>
</dbReference>
<dbReference type="PROSITE" id="PS51444">
    <property type="entry name" value="FH2"/>
    <property type="match status" value="1"/>
</dbReference>
<dbReference type="GO" id="GO:0051015">
    <property type="term" value="F:actin filament binding"/>
    <property type="evidence" value="ECO:0007669"/>
    <property type="project" value="TreeGrafter"/>
</dbReference>
<dbReference type="OrthoDB" id="9806920at2759"/>
<feature type="compositionally biased region" description="Basic and acidic residues" evidence="2">
    <location>
        <begin position="560"/>
        <end position="583"/>
    </location>
</feature>
<dbReference type="GeneID" id="136816814"/>
<dbReference type="InterPro" id="IPR016024">
    <property type="entry name" value="ARM-type_fold"/>
</dbReference>
<organism evidence="5 6">
    <name type="scientific">Clytia hemisphaerica</name>
    <dbReference type="NCBI Taxonomy" id="252671"/>
    <lineage>
        <taxon>Eukaryota</taxon>
        <taxon>Metazoa</taxon>
        <taxon>Cnidaria</taxon>
        <taxon>Hydrozoa</taxon>
        <taxon>Hydroidolina</taxon>
        <taxon>Leptothecata</taxon>
        <taxon>Obeliida</taxon>
        <taxon>Clytiidae</taxon>
        <taxon>Clytia</taxon>
    </lineage>
</organism>
<evidence type="ECO:0000259" key="3">
    <source>
        <dbReference type="PROSITE" id="PS51232"/>
    </source>
</evidence>
<proteinExistence type="predicted"/>
<dbReference type="InterPro" id="IPR015425">
    <property type="entry name" value="FH2_Formin"/>
</dbReference>
<feature type="compositionally biased region" description="Basic residues" evidence="2">
    <location>
        <begin position="390"/>
        <end position="399"/>
    </location>
</feature>
<dbReference type="EnsemblMetazoa" id="CLYHEMT004158.1">
    <property type="protein sequence ID" value="CLYHEMP004158.1"/>
    <property type="gene ID" value="CLYHEMG004158"/>
</dbReference>
<reference evidence="5" key="1">
    <citation type="submission" date="2021-01" db="UniProtKB">
        <authorList>
            <consortium name="EnsemblMetazoa"/>
        </authorList>
    </citation>
    <scope>IDENTIFICATION</scope>
</reference>
<feature type="domain" description="FH2" evidence="4">
    <location>
        <begin position="759"/>
        <end position="1151"/>
    </location>
</feature>
<evidence type="ECO:0000313" key="5">
    <source>
        <dbReference type="EnsemblMetazoa" id="CLYHEMP004158.1"/>
    </source>
</evidence>
<dbReference type="InterPro" id="IPR014768">
    <property type="entry name" value="GBD/FH3_dom"/>
</dbReference>
<dbReference type="FunFam" id="1.25.10.10:FF:000056">
    <property type="entry name" value="FH1/FH2 domain-containing protein 3 isoform X1"/>
    <property type="match status" value="1"/>
</dbReference>
<dbReference type="Proteomes" id="UP000594262">
    <property type="component" value="Unplaced"/>
</dbReference>
<feature type="compositionally biased region" description="Low complexity" evidence="2">
    <location>
        <begin position="489"/>
        <end position="504"/>
    </location>
</feature>
<feature type="compositionally biased region" description="Basic and acidic residues" evidence="2">
    <location>
        <begin position="590"/>
        <end position="612"/>
    </location>
</feature>